<keyword evidence="3" id="KW-1185">Reference proteome</keyword>
<evidence type="ECO:0000313" key="3">
    <source>
        <dbReference type="Proteomes" id="UP000559598"/>
    </source>
</evidence>
<evidence type="ECO:0000256" key="1">
    <source>
        <dbReference type="SAM" id="Coils"/>
    </source>
</evidence>
<protein>
    <submittedName>
        <fullName evidence="2">Uncharacterized protein</fullName>
    </submittedName>
</protein>
<proteinExistence type="predicted"/>
<gene>
    <name evidence="2" type="ORF">GGR02_003523</name>
</gene>
<dbReference type="EMBL" id="JACIDE010000045">
    <property type="protein sequence ID" value="MBB4075669.1"/>
    <property type="molecule type" value="Genomic_DNA"/>
</dbReference>
<reference evidence="2 3" key="1">
    <citation type="submission" date="2020-08" db="EMBL/GenBank/DDBJ databases">
        <title>Genomic Encyclopedia of Type Strains, Phase IV (KMG-IV): sequencing the most valuable type-strain genomes for metagenomic binning, comparative biology and taxonomic classification.</title>
        <authorList>
            <person name="Goeker M."/>
        </authorList>
    </citation>
    <scope>NUCLEOTIDE SEQUENCE [LARGE SCALE GENOMIC DNA]</scope>
    <source>
        <strain evidence="2 3">DSM 17075</strain>
    </source>
</reference>
<dbReference type="AlphaFoldDB" id="A0A840E1L6"/>
<feature type="coiled-coil region" evidence="1">
    <location>
        <begin position="133"/>
        <end position="160"/>
    </location>
</feature>
<accession>A0A840E1L6</accession>
<dbReference type="Proteomes" id="UP000559598">
    <property type="component" value="Unassembled WGS sequence"/>
</dbReference>
<comment type="caution">
    <text evidence="2">The sequence shown here is derived from an EMBL/GenBank/DDBJ whole genome shotgun (WGS) entry which is preliminary data.</text>
</comment>
<keyword evidence="1" id="KW-0175">Coiled coil</keyword>
<organism evidence="2 3">
    <name type="scientific">Anoxybacteroides voinovskiense</name>
    <dbReference type="NCBI Taxonomy" id="230470"/>
    <lineage>
        <taxon>Bacteria</taxon>
        <taxon>Bacillati</taxon>
        <taxon>Bacillota</taxon>
        <taxon>Bacilli</taxon>
        <taxon>Bacillales</taxon>
        <taxon>Anoxybacillaceae</taxon>
        <taxon>Anoxybacteroides</taxon>
    </lineage>
</organism>
<dbReference type="RefSeq" id="WP_183186126.1">
    <property type="nucleotide sequence ID" value="NZ_BMNP01000060.1"/>
</dbReference>
<evidence type="ECO:0000313" key="2">
    <source>
        <dbReference type="EMBL" id="MBB4075669.1"/>
    </source>
</evidence>
<sequence length="199" mass="23482">MEFMKKVMASLFVIALLFTPFVSSLEGAHYVYAKKAKPMDQKAFNKKVSELSKQIVYYKQYEKSYQSDLNNYRLYNAELFSQLFEEDTVANSDEEMLQYYLQLVKKFNDREDMLDDYLEPEEIDIISDNMYDVMVSTNNIDKLRQKIAQYDKNYNALVKAKNYDAAYKVKADTVTAYQKLVDILYNAIYLEAELYENLS</sequence>
<name>A0A840E1L6_9BACL</name>